<evidence type="ECO:0000313" key="2">
    <source>
        <dbReference type="Proteomes" id="UP000000641"/>
    </source>
</evidence>
<evidence type="ECO:0000313" key="1">
    <source>
        <dbReference type="EMBL" id="ABL77811.1"/>
    </source>
</evidence>
<proteinExistence type="predicted"/>
<keyword evidence="2" id="KW-1185">Reference proteome</keyword>
<protein>
    <submittedName>
        <fullName evidence="1">Uncharacterized protein</fullName>
    </submittedName>
</protein>
<gene>
    <name evidence="1" type="ordered locus">Tpen_0402</name>
</gene>
<dbReference type="HOGENOM" id="CLU_1381485_0_0_2"/>
<dbReference type="Proteomes" id="UP000000641">
    <property type="component" value="Chromosome"/>
</dbReference>
<dbReference type="GeneID" id="4602118"/>
<name>A1RX81_THEPD</name>
<dbReference type="EnsemblBacteria" id="ABL77811">
    <property type="protein sequence ID" value="ABL77811"/>
    <property type="gene ID" value="Tpen_0402"/>
</dbReference>
<organism evidence="1 2">
    <name type="scientific">Thermofilum pendens (strain DSM 2475 / Hrk 5)</name>
    <dbReference type="NCBI Taxonomy" id="368408"/>
    <lineage>
        <taxon>Archaea</taxon>
        <taxon>Thermoproteota</taxon>
        <taxon>Thermoprotei</taxon>
        <taxon>Thermofilales</taxon>
        <taxon>Thermofilaceae</taxon>
        <taxon>Thermofilum</taxon>
    </lineage>
</organism>
<reference evidence="2" key="1">
    <citation type="journal article" date="2008" name="J. Bacteriol.">
        <title>Genome sequence of Thermofilum pendens reveals an exceptional loss of biosynthetic pathways without genome reduction.</title>
        <authorList>
            <person name="Anderson I."/>
            <person name="Rodriguez J."/>
            <person name="Susanti D."/>
            <person name="Porat I."/>
            <person name="Reich C."/>
            <person name="Ulrich L.E."/>
            <person name="Elkins J.G."/>
            <person name="Mavromatis K."/>
            <person name="Lykidis A."/>
            <person name="Kim E."/>
            <person name="Thompson L.S."/>
            <person name="Nolan M."/>
            <person name="Land M."/>
            <person name="Copeland A."/>
            <person name="Lapidus A."/>
            <person name="Lucas S."/>
            <person name="Detter C."/>
            <person name="Zhulin I.B."/>
            <person name="Olsen G.J."/>
            <person name="Whitman W."/>
            <person name="Mukhopadhyay B."/>
            <person name="Bristow J."/>
            <person name="Kyrpides N."/>
        </authorList>
    </citation>
    <scope>NUCLEOTIDE SEQUENCE [LARGE SCALE GENOMIC DNA]</scope>
    <source>
        <strain evidence="2">DSM 2475 / Hrk 5</strain>
    </source>
</reference>
<dbReference type="RefSeq" id="WP_011752076.1">
    <property type="nucleotide sequence ID" value="NC_008698.1"/>
</dbReference>
<sequence>MVDKATLRKRFLRNLRLAGLNREDEILAVTLPNLQSKVALELLLSVEEEFPVVIRHLHVGAELPGEIGLLARKTVGSETFAERAPSTYTELKVLVARLAKPGQVVVLPMVAEEVAAYFLEEVLRGNLAGLSLEASNRTAYPLATTTLEEIRRVAGPSSLRPQCIASSNLLSILEKSVDPRAAAKFYVENYARPR</sequence>
<dbReference type="OrthoDB" id="31475at2157"/>
<dbReference type="EMBL" id="CP000505">
    <property type="protein sequence ID" value="ABL77811.1"/>
    <property type="molecule type" value="Genomic_DNA"/>
</dbReference>
<dbReference type="AlphaFoldDB" id="A1RX81"/>
<dbReference type="KEGG" id="tpe:Tpen_0402"/>
<dbReference type="eggNOG" id="arCOG14831">
    <property type="taxonomic scope" value="Archaea"/>
</dbReference>
<accession>A1RX81</accession>